<evidence type="ECO:0000256" key="1">
    <source>
        <dbReference type="ARBA" id="ARBA00005381"/>
    </source>
</evidence>
<feature type="domain" description="Guanylate cyclase" evidence="3">
    <location>
        <begin position="51"/>
        <end position="199"/>
    </location>
</feature>
<comment type="similarity">
    <text evidence="1">Belongs to the adenylyl cyclase class-3 family.</text>
</comment>
<organism evidence="4 5">
    <name type="scientific">Candidatus Mediterraneibacter faecavium</name>
    <dbReference type="NCBI Taxonomy" id="2838668"/>
    <lineage>
        <taxon>Bacteria</taxon>
        <taxon>Bacillati</taxon>
        <taxon>Bacillota</taxon>
        <taxon>Clostridia</taxon>
        <taxon>Lachnospirales</taxon>
        <taxon>Lachnospiraceae</taxon>
        <taxon>Mediterraneibacter</taxon>
    </lineage>
</organism>
<dbReference type="PANTHER" id="PTHR43081">
    <property type="entry name" value="ADENYLATE CYCLASE, TERMINAL-DIFFERENTIATION SPECIFIC-RELATED"/>
    <property type="match status" value="1"/>
</dbReference>
<dbReference type="Proteomes" id="UP000823902">
    <property type="component" value="Unassembled WGS sequence"/>
</dbReference>
<dbReference type="EMBL" id="DWVY01000010">
    <property type="protein sequence ID" value="HJC73787.1"/>
    <property type="molecule type" value="Genomic_DNA"/>
</dbReference>
<dbReference type="InterPro" id="IPR029787">
    <property type="entry name" value="Nucleotide_cyclase"/>
</dbReference>
<evidence type="ECO:0000313" key="4">
    <source>
        <dbReference type="EMBL" id="HJC73787.1"/>
    </source>
</evidence>
<evidence type="ECO:0000313" key="5">
    <source>
        <dbReference type="Proteomes" id="UP000823902"/>
    </source>
</evidence>
<feature type="coiled-coil region" evidence="2">
    <location>
        <begin position="278"/>
        <end position="337"/>
    </location>
</feature>
<accession>A0A9D2Q980</accession>
<dbReference type="PANTHER" id="PTHR43081:SF1">
    <property type="entry name" value="ADENYLATE CYCLASE, TERMINAL-DIFFERENTIATION SPECIFIC"/>
    <property type="match status" value="1"/>
</dbReference>
<evidence type="ECO:0000256" key="2">
    <source>
        <dbReference type="SAM" id="Coils"/>
    </source>
</evidence>
<dbReference type="CDD" id="cd07302">
    <property type="entry name" value="CHD"/>
    <property type="match status" value="1"/>
</dbReference>
<gene>
    <name evidence="4" type="ORF">H9697_02385</name>
</gene>
<protein>
    <submittedName>
        <fullName evidence="4">Adenylate/guanylate cyclase domain-containing protein</fullName>
    </submittedName>
</protein>
<dbReference type="InterPro" id="IPR050697">
    <property type="entry name" value="Adenylyl/Guanylyl_Cyclase_3/4"/>
</dbReference>
<comment type="caution">
    <text evidence="4">The sequence shown here is derived from an EMBL/GenBank/DDBJ whole genome shotgun (WGS) entry which is preliminary data.</text>
</comment>
<dbReference type="GO" id="GO:0004016">
    <property type="term" value="F:adenylate cyclase activity"/>
    <property type="evidence" value="ECO:0007669"/>
    <property type="project" value="UniProtKB-ARBA"/>
</dbReference>
<proteinExistence type="inferred from homology"/>
<dbReference type="SUPFAM" id="SSF55073">
    <property type="entry name" value="Nucleotide cyclase"/>
    <property type="match status" value="1"/>
</dbReference>
<dbReference type="InterPro" id="IPR001054">
    <property type="entry name" value="A/G_cyclase"/>
</dbReference>
<dbReference type="GO" id="GO:0035556">
    <property type="term" value="P:intracellular signal transduction"/>
    <property type="evidence" value="ECO:0007669"/>
    <property type="project" value="InterPro"/>
</dbReference>
<keyword evidence="2" id="KW-0175">Coiled coil</keyword>
<reference evidence="4" key="2">
    <citation type="submission" date="2021-04" db="EMBL/GenBank/DDBJ databases">
        <authorList>
            <person name="Gilroy R."/>
        </authorList>
    </citation>
    <scope>NUCLEOTIDE SEQUENCE</scope>
    <source>
        <strain evidence="4">CHK196-7946</strain>
    </source>
</reference>
<reference evidence="4" key="1">
    <citation type="journal article" date="2021" name="PeerJ">
        <title>Extensive microbial diversity within the chicken gut microbiome revealed by metagenomics and culture.</title>
        <authorList>
            <person name="Gilroy R."/>
            <person name="Ravi A."/>
            <person name="Getino M."/>
            <person name="Pursley I."/>
            <person name="Horton D.L."/>
            <person name="Alikhan N.F."/>
            <person name="Baker D."/>
            <person name="Gharbi K."/>
            <person name="Hall N."/>
            <person name="Watson M."/>
            <person name="Adriaenssens E.M."/>
            <person name="Foster-Nyarko E."/>
            <person name="Jarju S."/>
            <person name="Secka A."/>
            <person name="Antonio M."/>
            <person name="Oren A."/>
            <person name="Chaudhuri R.R."/>
            <person name="La Ragione R."/>
            <person name="Hildebrand F."/>
            <person name="Pallen M.J."/>
        </authorList>
    </citation>
    <scope>NUCLEOTIDE SEQUENCE</scope>
    <source>
        <strain evidence="4">CHK196-7946</strain>
    </source>
</reference>
<dbReference type="PROSITE" id="PS50125">
    <property type="entry name" value="GUANYLATE_CYCLASE_2"/>
    <property type="match status" value="1"/>
</dbReference>
<dbReference type="Gene3D" id="3.30.70.1230">
    <property type="entry name" value="Nucleotide cyclase"/>
    <property type="match status" value="1"/>
</dbReference>
<dbReference type="Pfam" id="PF00211">
    <property type="entry name" value="Guanylate_cyc"/>
    <property type="match status" value="1"/>
</dbReference>
<sequence length="474" mass="54830">MALSKSDFGKLDSRLKNIIDQPVEQIEINSDLPPTIEQLEDNNKTYSIVATILFIDIRKSTYLTENSQAKSMVKIYRSFMRMAVDCVRKNGGVTRQFLGDRIMGVFIDSVDESGLIVEKAVDKAINAARSLLTVIDYSLNKYLKSKVNGKTIECGIGIDYGKVLVTQVGMYGVEQDENKENEVDCVWVGNTTNHASKYSDLASGGEIFISDNVYKQLSDCYKDVWTEVAKYKGSKLFRGYVTSDYYLDYFEELGSPTKVEPDDAGDTENQLLIGIKEIENLQNKLIQRERELAILEERLKNENQRLSDQYNKEREKCIQAQRERDHAQTELNKMRIDYYKFLCELIDFAHCKAGYVQHVTEKLWNKIIGKCFEMGNILNYSEKQIKSKVDCGLIAVYSYYKRYEEAYDVIVVMAEMNSVWVNMENETLKWAKENYVLYKLQNAIERRLVNYTVSRKHRDSFETALRKVKQMRGV</sequence>
<evidence type="ECO:0000259" key="3">
    <source>
        <dbReference type="PROSITE" id="PS50125"/>
    </source>
</evidence>
<dbReference type="GO" id="GO:0009190">
    <property type="term" value="P:cyclic nucleotide biosynthetic process"/>
    <property type="evidence" value="ECO:0007669"/>
    <property type="project" value="InterPro"/>
</dbReference>
<dbReference type="AlphaFoldDB" id="A0A9D2Q980"/>
<name>A0A9D2Q980_9FIRM</name>